<keyword evidence="3" id="KW-1185">Reference proteome</keyword>
<dbReference type="Pfam" id="PF11158">
    <property type="entry name" value="DUF2938"/>
    <property type="match status" value="1"/>
</dbReference>
<feature type="transmembrane region" description="Helical" evidence="1">
    <location>
        <begin position="144"/>
        <end position="165"/>
    </location>
</feature>
<evidence type="ECO:0000256" key="1">
    <source>
        <dbReference type="SAM" id="Phobius"/>
    </source>
</evidence>
<gene>
    <name evidence="2" type="ORF">RYS15_05115</name>
</gene>
<dbReference type="InterPro" id="IPR021329">
    <property type="entry name" value="DUF2938"/>
</dbReference>
<evidence type="ECO:0000313" key="2">
    <source>
        <dbReference type="EMBL" id="MDV2078050.1"/>
    </source>
</evidence>
<organism evidence="2 3">
    <name type="scientific">Marinobacter xestospongiae</name>
    <dbReference type="NCBI Taxonomy" id="994319"/>
    <lineage>
        <taxon>Bacteria</taxon>
        <taxon>Pseudomonadati</taxon>
        <taxon>Pseudomonadota</taxon>
        <taxon>Gammaproteobacteria</taxon>
        <taxon>Pseudomonadales</taxon>
        <taxon>Marinobacteraceae</taxon>
        <taxon>Marinobacter</taxon>
    </lineage>
</organism>
<dbReference type="RefSeq" id="WP_316972906.1">
    <property type="nucleotide sequence ID" value="NZ_JAWIIJ010000003.1"/>
</dbReference>
<sequence length="167" mass="17875">MDTSLELLFWGALVGTGATVVMDLWAWLARRLLGMASLDWALVGRWVGQLARGHWRHGPIATVSPMAGERALGWAVHYAVGAIFGVVLLQLWGLEWARQPTPGPALAFGVLTVAAPFLVMQPALGAGVAASRTPNPAQARFRSLLTHAVFGLGLYLSALLLARWITA</sequence>
<feature type="transmembrane region" description="Helical" evidence="1">
    <location>
        <begin position="71"/>
        <end position="93"/>
    </location>
</feature>
<protein>
    <submittedName>
        <fullName evidence="2">DUF2938 domain-containing protein</fullName>
    </submittedName>
</protein>
<dbReference type="Proteomes" id="UP001269819">
    <property type="component" value="Unassembled WGS sequence"/>
</dbReference>
<dbReference type="EMBL" id="JAWIIJ010000003">
    <property type="protein sequence ID" value="MDV2078050.1"/>
    <property type="molecule type" value="Genomic_DNA"/>
</dbReference>
<reference evidence="2 3" key="1">
    <citation type="submission" date="2023-10" db="EMBL/GenBank/DDBJ databases">
        <title>Characteristics and mechanism of a salt-tolerant marine origin heterotrophic nitrifying- aerobic denitrifying bacteria Marinobacter xestospongiae HN1.</title>
        <authorList>
            <person name="Qi R."/>
        </authorList>
    </citation>
    <scope>NUCLEOTIDE SEQUENCE [LARGE SCALE GENOMIC DNA]</scope>
    <source>
        <strain evidence="2 3">HN1</strain>
    </source>
</reference>
<name>A0ABU3VV64_9GAMM</name>
<keyword evidence="1" id="KW-0812">Transmembrane</keyword>
<feature type="transmembrane region" description="Helical" evidence="1">
    <location>
        <begin position="105"/>
        <end position="124"/>
    </location>
</feature>
<accession>A0ABU3VV64</accession>
<feature type="transmembrane region" description="Helical" evidence="1">
    <location>
        <begin position="7"/>
        <end position="28"/>
    </location>
</feature>
<evidence type="ECO:0000313" key="3">
    <source>
        <dbReference type="Proteomes" id="UP001269819"/>
    </source>
</evidence>
<comment type="caution">
    <text evidence="2">The sequence shown here is derived from an EMBL/GenBank/DDBJ whole genome shotgun (WGS) entry which is preliminary data.</text>
</comment>
<proteinExistence type="predicted"/>
<keyword evidence="1" id="KW-0472">Membrane</keyword>
<keyword evidence="1" id="KW-1133">Transmembrane helix</keyword>